<keyword evidence="2" id="KW-0808">Transferase</keyword>
<dbReference type="AlphaFoldDB" id="C6HZI1"/>
<dbReference type="PANTHER" id="PTHR42912:SF93">
    <property type="entry name" value="N6-ADENOSINE-METHYLTRANSFERASE TMT1A"/>
    <property type="match status" value="1"/>
</dbReference>
<dbReference type="GO" id="GO:0008757">
    <property type="term" value="F:S-adenosylmethionine-dependent methyltransferase activity"/>
    <property type="evidence" value="ECO:0007669"/>
    <property type="project" value="InterPro"/>
</dbReference>
<evidence type="ECO:0000313" key="3">
    <source>
        <dbReference type="Proteomes" id="UP000009374"/>
    </source>
</evidence>
<evidence type="ECO:0000259" key="1">
    <source>
        <dbReference type="Pfam" id="PF08241"/>
    </source>
</evidence>
<accession>C6HZI1</accession>
<proteinExistence type="predicted"/>
<gene>
    <name evidence="2" type="ORF">UBAL3_95320039</name>
</gene>
<keyword evidence="2" id="KW-0489">Methyltransferase</keyword>
<dbReference type="EMBL" id="GG693882">
    <property type="protein sequence ID" value="EES52003.1"/>
    <property type="molecule type" value="Genomic_DNA"/>
</dbReference>
<name>C6HZI1_9BACT</name>
<dbReference type="GO" id="GO:0032259">
    <property type="term" value="P:methylation"/>
    <property type="evidence" value="ECO:0007669"/>
    <property type="project" value="UniProtKB-KW"/>
</dbReference>
<sequence length="192" mass="21975">MAHLFDPNHVTRLHDPERKSFQDPALLLPLIRPFDRGDSAEIGAGSGYFFFPLAEVLSRRGTCHAVELQPGMVEHFNRELGSKPFRDLVRTVLSEKDRIPLPDGSVEVVWMVNVFHELTHPREIFSEIFRILSPSGQCLVVDWMKEPTPKGPPQEERKSEVDLYDSLIAAGFVKIRSHDLYPYHYVVEALKN</sequence>
<dbReference type="InterPro" id="IPR050508">
    <property type="entry name" value="Methyltransf_Superfamily"/>
</dbReference>
<dbReference type="CDD" id="cd02440">
    <property type="entry name" value="AdoMet_MTases"/>
    <property type="match status" value="1"/>
</dbReference>
<dbReference type="SUPFAM" id="SSF53335">
    <property type="entry name" value="S-adenosyl-L-methionine-dependent methyltransferases"/>
    <property type="match status" value="1"/>
</dbReference>
<reference evidence="2 3" key="1">
    <citation type="journal article" date="2009" name="Appl. Environ. Microbiol.">
        <title>Community genomic and proteomic analyses of chemoautotrophic iron-oxidizing "Leptospirillum rubarum" (Group II) and "Leptospirillum ferrodiazotrophum" (Group III) bacteria in acid mine drainage biofilms.</title>
        <authorList>
            <person name="Goltsman D.S."/>
            <person name="Denef V.J."/>
            <person name="Singer S.W."/>
            <person name="VerBerkmoes N.C."/>
            <person name="Lefsrud M."/>
            <person name="Mueller R.S."/>
            <person name="Dick G.J."/>
            <person name="Sun C.L."/>
            <person name="Wheeler K.E."/>
            <person name="Zemla A."/>
            <person name="Baker B.J."/>
            <person name="Hauser L."/>
            <person name="Land M."/>
            <person name="Shah M.B."/>
            <person name="Thelen M.P."/>
            <person name="Hettich R.L."/>
            <person name="Banfield J.F."/>
        </authorList>
    </citation>
    <scope>NUCLEOTIDE SEQUENCE [LARGE SCALE GENOMIC DNA]</scope>
</reference>
<dbReference type="Gene3D" id="3.40.50.150">
    <property type="entry name" value="Vaccinia Virus protein VP39"/>
    <property type="match status" value="1"/>
</dbReference>
<dbReference type="PANTHER" id="PTHR42912">
    <property type="entry name" value="METHYLTRANSFERASE"/>
    <property type="match status" value="1"/>
</dbReference>
<feature type="domain" description="Methyltransferase type 11" evidence="1">
    <location>
        <begin position="41"/>
        <end position="139"/>
    </location>
</feature>
<organism evidence="2 3">
    <name type="scientific">Leptospirillum ferrodiazotrophum</name>
    <dbReference type="NCBI Taxonomy" id="412449"/>
    <lineage>
        <taxon>Bacteria</taxon>
        <taxon>Pseudomonadati</taxon>
        <taxon>Nitrospirota</taxon>
        <taxon>Nitrospiria</taxon>
        <taxon>Nitrospirales</taxon>
        <taxon>Nitrospiraceae</taxon>
        <taxon>Leptospirillum</taxon>
    </lineage>
</organism>
<dbReference type="InterPro" id="IPR013216">
    <property type="entry name" value="Methyltransf_11"/>
</dbReference>
<dbReference type="InterPro" id="IPR029063">
    <property type="entry name" value="SAM-dependent_MTases_sf"/>
</dbReference>
<dbReference type="Pfam" id="PF08241">
    <property type="entry name" value="Methyltransf_11"/>
    <property type="match status" value="1"/>
</dbReference>
<keyword evidence="3" id="KW-1185">Reference proteome</keyword>
<dbReference type="Proteomes" id="UP000009374">
    <property type="component" value="Unassembled WGS sequence"/>
</dbReference>
<protein>
    <submittedName>
        <fullName evidence="2">Putative SAM-dependent methyltransferase</fullName>
    </submittedName>
</protein>
<evidence type="ECO:0000313" key="2">
    <source>
        <dbReference type="EMBL" id="EES52003.1"/>
    </source>
</evidence>